<dbReference type="GO" id="GO:0000387">
    <property type="term" value="P:spliceosomal snRNP assembly"/>
    <property type="evidence" value="ECO:0007669"/>
    <property type="project" value="TreeGrafter"/>
</dbReference>
<name>A0A8H7QBY6_9FUNG</name>
<dbReference type="GO" id="GO:0045292">
    <property type="term" value="P:mRNA cis splicing, via spliceosome"/>
    <property type="evidence" value="ECO:0007669"/>
    <property type="project" value="TreeGrafter"/>
</dbReference>
<gene>
    <name evidence="6" type="ORF">INT44_004018</name>
</gene>
<sequence>MPVTILTAQPDLSNEIVRHSESGVELEVSPPLRGITENMKGDLNITESQVYFWSESHNTGVALWYPDIIIHAIMRQSDREAIYCQLGEGIHFPAQVAESGNNDDEEDDEEIMAELYFIPTNGDSLEALYNAMSQCAVLHPDADADGEEFEEEEEEWYANPSDEAELSEVQQAALDHLATVFQPPVNGKQTYENDDGAFEDAMEEE</sequence>
<dbReference type="PANTHER" id="PTHR21399:SF0">
    <property type="entry name" value="METHYLOSOME SUBUNIT PICLN"/>
    <property type="match status" value="1"/>
</dbReference>
<protein>
    <recommendedName>
        <fullName evidence="8">Methylosome subunit pICln</fullName>
    </recommendedName>
</protein>
<evidence type="ECO:0000313" key="7">
    <source>
        <dbReference type="Proteomes" id="UP000612746"/>
    </source>
</evidence>
<dbReference type="InterPro" id="IPR011993">
    <property type="entry name" value="PH-like_dom_sf"/>
</dbReference>
<feature type="compositionally biased region" description="Acidic residues" evidence="5">
    <location>
        <begin position="192"/>
        <end position="205"/>
    </location>
</feature>
<feature type="region of interest" description="Disordered" evidence="5">
    <location>
        <begin position="181"/>
        <end position="205"/>
    </location>
</feature>
<dbReference type="Gene3D" id="2.30.29.30">
    <property type="entry name" value="Pleckstrin-homology domain (PH domain)/Phosphotyrosine-binding domain (PTB)"/>
    <property type="match status" value="1"/>
</dbReference>
<dbReference type="OrthoDB" id="19714at2759"/>
<dbReference type="InterPro" id="IPR039924">
    <property type="entry name" value="ICln/Lot5/Saf5"/>
</dbReference>
<evidence type="ECO:0000256" key="1">
    <source>
        <dbReference type="ARBA" id="ARBA00004123"/>
    </source>
</evidence>
<dbReference type="GO" id="GO:0005829">
    <property type="term" value="C:cytosol"/>
    <property type="evidence" value="ECO:0007669"/>
    <property type="project" value="TreeGrafter"/>
</dbReference>
<evidence type="ECO:0000256" key="4">
    <source>
        <dbReference type="ARBA" id="ARBA00023242"/>
    </source>
</evidence>
<evidence type="ECO:0000256" key="3">
    <source>
        <dbReference type="ARBA" id="ARBA00022490"/>
    </source>
</evidence>
<accession>A0A8H7QBY6</accession>
<comment type="caution">
    <text evidence="6">The sequence shown here is derived from an EMBL/GenBank/DDBJ whole genome shotgun (WGS) entry which is preliminary data.</text>
</comment>
<keyword evidence="7" id="KW-1185">Reference proteome</keyword>
<evidence type="ECO:0008006" key="8">
    <source>
        <dbReference type="Google" id="ProtNLM"/>
    </source>
</evidence>
<evidence type="ECO:0000256" key="2">
    <source>
        <dbReference type="ARBA" id="ARBA00004496"/>
    </source>
</evidence>
<evidence type="ECO:0000256" key="5">
    <source>
        <dbReference type="SAM" id="MobiDB-lite"/>
    </source>
</evidence>
<comment type="subcellular location">
    <subcellularLocation>
        <location evidence="2">Cytoplasm</location>
    </subcellularLocation>
    <subcellularLocation>
        <location evidence="1">Nucleus</location>
    </subcellularLocation>
</comment>
<dbReference type="PANTHER" id="PTHR21399">
    <property type="entry name" value="CHLORIDE CONDUCTANCE REGULATORY PROTEIN ICLN"/>
    <property type="match status" value="1"/>
</dbReference>
<reference evidence="6" key="1">
    <citation type="submission" date="2020-12" db="EMBL/GenBank/DDBJ databases">
        <title>Metabolic potential, ecology and presence of endohyphal bacteria is reflected in genomic diversity of Mucoromycotina.</title>
        <authorList>
            <person name="Muszewska A."/>
            <person name="Okrasinska A."/>
            <person name="Steczkiewicz K."/>
            <person name="Drgas O."/>
            <person name="Orlowska M."/>
            <person name="Perlinska-Lenart U."/>
            <person name="Aleksandrzak-Piekarczyk T."/>
            <person name="Szatraj K."/>
            <person name="Zielenkiewicz U."/>
            <person name="Pilsyk S."/>
            <person name="Malc E."/>
            <person name="Mieczkowski P."/>
            <person name="Kruszewska J.S."/>
            <person name="Biernat P."/>
            <person name="Pawlowska J."/>
        </authorList>
    </citation>
    <scope>NUCLEOTIDE SEQUENCE</scope>
    <source>
        <strain evidence="6">WA0000051536</strain>
    </source>
</reference>
<keyword evidence="4" id="KW-0539">Nucleus</keyword>
<feature type="region of interest" description="Disordered" evidence="5">
    <location>
        <begin position="143"/>
        <end position="165"/>
    </location>
</feature>
<dbReference type="GO" id="GO:0034715">
    <property type="term" value="C:pICln-Sm protein complex"/>
    <property type="evidence" value="ECO:0007669"/>
    <property type="project" value="TreeGrafter"/>
</dbReference>
<dbReference type="Pfam" id="PF03517">
    <property type="entry name" value="Voldacs"/>
    <property type="match status" value="1"/>
</dbReference>
<evidence type="ECO:0000313" key="6">
    <source>
        <dbReference type="EMBL" id="KAG2188878.1"/>
    </source>
</evidence>
<dbReference type="GO" id="GO:0005681">
    <property type="term" value="C:spliceosomal complex"/>
    <property type="evidence" value="ECO:0007669"/>
    <property type="project" value="TreeGrafter"/>
</dbReference>
<dbReference type="Proteomes" id="UP000612746">
    <property type="component" value="Unassembled WGS sequence"/>
</dbReference>
<dbReference type="EMBL" id="JAEPRA010000001">
    <property type="protein sequence ID" value="KAG2188878.1"/>
    <property type="molecule type" value="Genomic_DNA"/>
</dbReference>
<proteinExistence type="predicted"/>
<dbReference type="AlphaFoldDB" id="A0A8H7QBY6"/>
<keyword evidence="3" id="KW-0963">Cytoplasm</keyword>
<organism evidence="6 7">
    <name type="scientific">Umbelopsis vinacea</name>
    <dbReference type="NCBI Taxonomy" id="44442"/>
    <lineage>
        <taxon>Eukaryota</taxon>
        <taxon>Fungi</taxon>
        <taxon>Fungi incertae sedis</taxon>
        <taxon>Mucoromycota</taxon>
        <taxon>Mucoromycotina</taxon>
        <taxon>Umbelopsidomycetes</taxon>
        <taxon>Umbelopsidales</taxon>
        <taxon>Umbelopsidaceae</taxon>
        <taxon>Umbelopsis</taxon>
    </lineage>
</organism>